<dbReference type="Proteomes" id="UP000092445">
    <property type="component" value="Unassembled WGS sequence"/>
</dbReference>
<proteinExistence type="predicted"/>
<sequence>MTFKLFNVIGKASSISSIDSKAFPQEDDSNIGKQKPKQLNENSAALSLLRIPCRRMRERVASLYNVCIEDVNIMGIILKTRSKISTKKFIDHVKSETSTTEINRDFYVVFPASQTYIHTRISYDEQQCLITPHYHKLWHFGNS</sequence>
<evidence type="ECO:0000313" key="2">
    <source>
        <dbReference type="Proteomes" id="UP000092445"/>
    </source>
</evidence>
<name>A0A1A9Z963_GLOPL</name>
<dbReference type="VEuPathDB" id="VectorBase:GPAI007587"/>
<reference evidence="2" key="1">
    <citation type="submission" date="2014-03" db="EMBL/GenBank/DDBJ databases">
        <authorList>
            <person name="Aksoy S."/>
            <person name="Warren W."/>
            <person name="Wilson R.K."/>
        </authorList>
    </citation>
    <scope>NUCLEOTIDE SEQUENCE [LARGE SCALE GENOMIC DNA]</scope>
    <source>
        <strain evidence="2">IAEA</strain>
    </source>
</reference>
<dbReference type="AlphaFoldDB" id="A0A1A9Z963"/>
<organism evidence="1 2">
    <name type="scientific">Glossina pallidipes</name>
    <name type="common">Tsetse fly</name>
    <dbReference type="NCBI Taxonomy" id="7398"/>
    <lineage>
        <taxon>Eukaryota</taxon>
        <taxon>Metazoa</taxon>
        <taxon>Ecdysozoa</taxon>
        <taxon>Arthropoda</taxon>
        <taxon>Hexapoda</taxon>
        <taxon>Insecta</taxon>
        <taxon>Pterygota</taxon>
        <taxon>Neoptera</taxon>
        <taxon>Endopterygota</taxon>
        <taxon>Diptera</taxon>
        <taxon>Brachycera</taxon>
        <taxon>Muscomorpha</taxon>
        <taxon>Hippoboscoidea</taxon>
        <taxon>Glossinidae</taxon>
        <taxon>Glossina</taxon>
    </lineage>
</organism>
<protein>
    <submittedName>
        <fullName evidence="1">Uncharacterized protein</fullName>
    </submittedName>
</protein>
<evidence type="ECO:0000313" key="1">
    <source>
        <dbReference type="EnsemblMetazoa" id="GPAI007587-PA"/>
    </source>
</evidence>
<keyword evidence="2" id="KW-1185">Reference proteome</keyword>
<accession>A0A1A9Z963</accession>
<reference evidence="1" key="2">
    <citation type="submission" date="2020-05" db="UniProtKB">
        <authorList>
            <consortium name="EnsemblMetazoa"/>
        </authorList>
    </citation>
    <scope>IDENTIFICATION</scope>
    <source>
        <strain evidence="1">IAEA</strain>
    </source>
</reference>
<dbReference type="EnsemblMetazoa" id="GPAI007587-RA">
    <property type="protein sequence ID" value="GPAI007587-PA"/>
    <property type="gene ID" value="GPAI007587"/>
</dbReference>